<accession>A0ABY3ZFA7</accession>
<protein>
    <recommendedName>
        <fullName evidence="1">Transposase IS110-like N-terminal domain-containing protein</fullName>
    </recommendedName>
</protein>
<evidence type="ECO:0000259" key="1">
    <source>
        <dbReference type="Pfam" id="PF01548"/>
    </source>
</evidence>
<sequence>MRPSAGPQNNQLAEAAMFRIWAGVDIGKEHHHCVALDARGEQLLSRRVGNDEPELLELIREVLACADGTGLPWAPASRRRWRAR</sequence>
<dbReference type="EMBL" id="CP094299">
    <property type="protein sequence ID" value="UNZ08833.1"/>
    <property type="molecule type" value="Genomic_DNA"/>
</dbReference>
<dbReference type="Pfam" id="PF01548">
    <property type="entry name" value="DEDD_Tnp_IS110"/>
    <property type="match status" value="1"/>
</dbReference>
<dbReference type="InterPro" id="IPR002525">
    <property type="entry name" value="Transp_IS110-like_N"/>
</dbReference>
<evidence type="ECO:0000313" key="2">
    <source>
        <dbReference type="EMBL" id="UNZ08833.1"/>
    </source>
</evidence>
<keyword evidence="3" id="KW-1185">Reference proteome</keyword>
<organism evidence="2 3">
    <name type="scientific">Streptomyces rimosus subsp. rimosus</name>
    <dbReference type="NCBI Taxonomy" id="132474"/>
    <lineage>
        <taxon>Bacteria</taxon>
        <taxon>Bacillati</taxon>
        <taxon>Actinomycetota</taxon>
        <taxon>Actinomycetes</taxon>
        <taxon>Kitasatosporales</taxon>
        <taxon>Streptomycetaceae</taxon>
        <taxon>Streptomyces</taxon>
    </lineage>
</organism>
<reference evidence="2 3" key="1">
    <citation type="submission" date="2022-03" db="EMBL/GenBank/DDBJ databases">
        <title>Complete genome of Streptomyces rimosus ssp. rimosus R7 (=ATCC 10970).</title>
        <authorList>
            <person name="Beganovic S."/>
            <person name="Ruckert C."/>
            <person name="Busche T."/>
            <person name="Kalinowski J."/>
            <person name="Wittmann C."/>
        </authorList>
    </citation>
    <scope>NUCLEOTIDE SEQUENCE [LARGE SCALE GENOMIC DNA]</scope>
    <source>
        <strain evidence="2 3">R7</strain>
        <plasmid evidence="2 3">pSRIMR7</plasmid>
    </source>
</reference>
<keyword evidence="2" id="KW-0614">Plasmid</keyword>
<dbReference type="Proteomes" id="UP000829494">
    <property type="component" value="Plasmid pSRIMR7"/>
</dbReference>
<proteinExistence type="predicted"/>
<evidence type="ECO:0000313" key="3">
    <source>
        <dbReference type="Proteomes" id="UP000829494"/>
    </source>
</evidence>
<feature type="domain" description="Transposase IS110-like N-terminal" evidence="1">
    <location>
        <begin position="22"/>
        <end position="64"/>
    </location>
</feature>
<gene>
    <name evidence="2" type="ORF">SRIMR7_42445</name>
</gene>
<geneLocation type="plasmid" evidence="2 3">
    <name>pSRIMR7</name>
</geneLocation>
<name>A0ABY3ZFA7_STRRM</name>